<dbReference type="InterPro" id="IPR050790">
    <property type="entry name" value="ExbB/TolQ_transport"/>
</dbReference>
<accession>A0A0S2K4Y5</accession>
<dbReference type="RefSeq" id="WP_058031063.1">
    <property type="nucleotide sequence ID" value="NZ_CP013187.1"/>
</dbReference>
<evidence type="ECO:0000313" key="9">
    <source>
        <dbReference type="EMBL" id="ALO43404.1"/>
    </source>
</evidence>
<feature type="domain" description="MotA/TolQ/ExbB proton channel" evidence="8">
    <location>
        <begin position="44"/>
        <end position="126"/>
    </location>
</feature>
<dbReference type="InterPro" id="IPR002898">
    <property type="entry name" value="MotA_ExbB_proton_chnl"/>
</dbReference>
<keyword evidence="10" id="KW-1185">Reference proteome</keyword>
<keyword evidence="4 7" id="KW-1133">Transmembrane helix</keyword>
<evidence type="ECO:0000259" key="8">
    <source>
        <dbReference type="Pfam" id="PF01618"/>
    </source>
</evidence>
<evidence type="ECO:0000256" key="7">
    <source>
        <dbReference type="SAM" id="Phobius"/>
    </source>
</evidence>
<evidence type="ECO:0000256" key="3">
    <source>
        <dbReference type="ARBA" id="ARBA00022692"/>
    </source>
</evidence>
<keyword evidence="6" id="KW-0653">Protein transport</keyword>
<evidence type="ECO:0000256" key="4">
    <source>
        <dbReference type="ARBA" id="ARBA00022989"/>
    </source>
</evidence>
<proteinExistence type="inferred from homology"/>
<dbReference type="STRING" id="161398.PP2015_2921"/>
<evidence type="ECO:0000256" key="2">
    <source>
        <dbReference type="ARBA" id="ARBA00022475"/>
    </source>
</evidence>
<evidence type="ECO:0000256" key="1">
    <source>
        <dbReference type="ARBA" id="ARBA00004651"/>
    </source>
</evidence>
<dbReference type="AlphaFoldDB" id="A0A0S2K4Y5"/>
<dbReference type="GO" id="GO:0017038">
    <property type="term" value="P:protein import"/>
    <property type="evidence" value="ECO:0007669"/>
    <property type="project" value="TreeGrafter"/>
</dbReference>
<comment type="subcellular location">
    <subcellularLocation>
        <location evidence="1">Cell membrane</location>
        <topology evidence="1">Multi-pass membrane protein</topology>
    </subcellularLocation>
    <subcellularLocation>
        <location evidence="6">Membrane</location>
        <topology evidence="6">Multi-pass membrane protein</topology>
    </subcellularLocation>
</comment>
<feature type="transmembrane region" description="Helical" evidence="7">
    <location>
        <begin position="92"/>
        <end position="116"/>
    </location>
</feature>
<keyword evidence="6" id="KW-0813">Transport</keyword>
<keyword evidence="5 7" id="KW-0472">Membrane</keyword>
<dbReference type="Pfam" id="PF01618">
    <property type="entry name" value="MotA_ExbB"/>
    <property type="match status" value="1"/>
</dbReference>
<evidence type="ECO:0000256" key="6">
    <source>
        <dbReference type="RuleBase" id="RU004057"/>
    </source>
</evidence>
<dbReference type="KEGG" id="pphe:PP2015_2921"/>
<dbReference type="EMBL" id="CP013187">
    <property type="protein sequence ID" value="ALO43404.1"/>
    <property type="molecule type" value="Genomic_DNA"/>
</dbReference>
<dbReference type="OrthoDB" id="6402327at2"/>
<protein>
    <submittedName>
        <fullName evidence="9">Transporter MotA/TolQ/ExbB proton channel family protein</fullName>
    </submittedName>
</protein>
<comment type="similarity">
    <text evidence="6">Belongs to the exbB/tolQ family.</text>
</comment>
<evidence type="ECO:0000313" key="10">
    <source>
        <dbReference type="Proteomes" id="UP000061457"/>
    </source>
</evidence>
<feature type="transmembrane region" description="Helical" evidence="7">
    <location>
        <begin position="15"/>
        <end position="36"/>
    </location>
</feature>
<keyword evidence="2" id="KW-1003">Cell membrane</keyword>
<dbReference type="PATRIC" id="fig|161398.10.peg.2978"/>
<evidence type="ECO:0000256" key="5">
    <source>
        <dbReference type="ARBA" id="ARBA00023136"/>
    </source>
</evidence>
<name>A0A0S2K4Y5_9GAMM</name>
<organism evidence="9 10">
    <name type="scientific">Pseudoalteromonas phenolica</name>
    <dbReference type="NCBI Taxonomy" id="161398"/>
    <lineage>
        <taxon>Bacteria</taxon>
        <taxon>Pseudomonadati</taxon>
        <taxon>Pseudomonadota</taxon>
        <taxon>Gammaproteobacteria</taxon>
        <taxon>Alteromonadales</taxon>
        <taxon>Pseudoalteromonadaceae</taxon>
        <taxon>Pseudoalteromonas</taxon>
    </lineage>
</organism>
<reference evidence="9 10" key="1">
    <citation type="submission" date="2015-11" db="EMBL/GenBank/DDBJ databases">
        <authorList>
            <person name="Zhang Y."/>
            <person name="Guo Z."/>
        </authorList>
    </citation>
    <scope>NUCLEOTIDE SEQUENCE [LARGE SCALE GENOMIC DNA]</scope>
    <source>
        <strain evidence="9 10">KCTC 12086</strain>
    </source>
</reference>
<keyword evidence="3 7" id="KW-0812">Transmembrane</keyword>
<dbReference type="PANTHER" id="PTHR30625">
    <property type="entry name" value="PROTEIN TOLQ"/>
    <property type="match status" value="1"/>
</dbReference>
<dbReference type="GO" id="GO:0005886">
    <property type="term" value="C:plasma membrane"/>
    <property type="evidence" value="ECO:0007669"/>
    <property type="project" value="UniProtKB-SubCell"/>
</dbReference>
<dbReference type="Proteomes" id="UP000061457">
    <property type="component" value="Chromosome I"/>
</dbReference>
<sequence length="135" mass="14674">MTDISIFLKLLNNTIVWTLIGVAFFSYGKLLSLLAFATCNTQWAARCNYWLSALKTLLASLPLLGLLGTISGLLSTFNFMSVNNGLDMQEMISGGIATAMFTTQLGLVFVVPGLLLHTALRNKVSNWQVNTACAH</sequence>
<gene>
    <name evidence="9" type="ORF">PP2015_2921</name>
</gene>
<dbReference type="PANTHER" id="PTHR30625:SF11">
    <property type="entry name" value="MOTA_TOLQ_EXBB PROTON CHANNEL DOMAIN-CONTAINING PROTEIN"/>
    <property type="match status" value="1"/>
</dbReference>
<feature type="transmembrane region" description="Helical" evidence="7">
    <location>
        <begin position="57"/>
        <end position="80"/>
    </location>
</feature>